<keyword evidence="4 5" id="KW-0648">Protein biosynthesis</keyword>
<proteinExistence type="inferred from homology"/>
<dbReference type="AlphaFoldDB" id="A0A918ME75"/>
<comment type="function">
    <text evidence="5">Responsible for the release of ribosomes from messenger RNA at the termination of protein biosynthesis. May increase the efficiency of translation by recycling ribosomes from one round of translation to another.</text>
</comment>
<dbReference type="FunFam" id="3.30.1360.40:FF:000001">
    <property type="entry name" value="Ribosome-recycling factor"/>
    <property type="match status" value="1"/>
</dbReference>
<evidence type="ECO:0000256" key="4">
    <source>
        <dbReference type="ARBA" id="ARBA00022917"/>
    </source>
</evidence>
<dbReference type="InterPro" id="IPR002661">
    <property type="entry name" value="Ribosome_recyc_fac"/>
</dbReference>
<dbReference type="Pfam" id="PF01765">
    <property type="entry name" value="RRF"/>
    <property type="match status" value="1"/>
</dbReference>
<comment type="caution">
    <text evidence="8">The sequence shown here is derived from an EMBL/GenBank/DDBJ whole genome shotgun (WGS) entry which is preliminary data.</text>
</comment>
<name>A0A918ME75_9ACTN</name>
<sequence>MVCGPVRGPDPGRGMDNVLPVGNRAGRRRDAAGRRPTEEPQPGLTQDTQEQVVIEETLLEAEEKMEKAVVVAKEDFAAIRTGRAHPAMFNKIVADYYGAPTPINQLASFSVPEPRMAVVTPFDKSALRNIEQAIRDSDLGVNPSNDGNIIRVVFPELTEERRREYIKVAKGKGEDAKVSIRSVRRKAKDAIDKLIKDGEVGEDEGRRAEKELDDTTAKYVAQVDELLKHKEAELLEV</sequence>
<protein>
    <recommendedName>
        <fullName evidence="5">Ribosome-recycling factor</fullName>
        <shortName evidence="5">RRF</shortName>
    </recommendedName>
    <alternativeName>
        <fullName evidence="5">Ribosome-releasing factor</fullName>
    </alternativeName>
</protein>
<evidence type="ECO:0000313" key="9">
    <source>
        <dbReference type="Proteomes" id="UP000618795"/>
    </source>
</evidence>
<dbReference type="NCBIfam" id="TIGR00496">
    <property type="entry name" value="frr"/>
    <property type="match status" value="1"/>
</dbReference>
<evidence type="ECO:0000256" key="3">
    <source>
        <dbReference type="ARBA" id="ARBA00022490"/>
    </source>
</evidence>
<dbReference type="GO" id="GO:0043023">
    <property type="term" value="F:ribosomal large subunit binding"/>
    <property type="evidence" value="ECO:0007669"/>
    <property type="project" value="TreeGrafter"/>
</dbReference>
<dbReference type="GO" id="GO:0006415">
    <property type="term" value="P:translational termination"/>
    <property type="evidence" value="ECO:0007669"/>
    <property type="project" value="UniProtKB-UniRule"/>
</dbReference>
<keyword evidence="3 5" id="KW-0963">Cytoplasm</keyword>
<dbReference type="PANTHER" id="PTHR20982:SF3">
    <property type="entry name" value="MITOCHONDRIAL RIBOSOME RECYCLING FACTOR PSEUDO 1"/>
    <property type="match status" value="1"/>
</dbReference>
<dbReference type="InterPro" id="IPR036191">
    <property type="entry name" value="RRF_sf"/>
</dbReference>
<reference evidence="8" key="2">
    <citation type="submission" date="2020-09" db="EMBL/GenBank/DDBJ databases">
        <authorList>
            <person name="Sun Q."/>
            <person name="Ohkuma M."/>
        </authorList>
    </citation>
    <scope>NUCLEOTIDE SEQUENCE</scope>
    <source>
        <strain evidence="8">JCM 4369</strain>
    </source>
</reference>
<reference evidence="8" key="1">
    <citation type="journal article" date="2014" name="Int. J. Syst. Evol. Microbiol.">
        <title>Complete genome sequence of Corynebacterium casei LMG S-19264T (=DSM 44701T), isolated from a smear-ripened cheese.</title>
        <authorList>
            <consortium name="US DOE Joint Genome Institute (JGI-PGF)"/>
            <person name="Walter F."/>
            <person name="Albersmeier A."/>
            <person name="Kalinowski J."/>
            <person name="Ruckert C."/>
        </authorList>
    </citation>
    <scope>NUCLEOTIDE SEQUENCE</scope>
    <source>
        <strain evidence="8">JCM 4369</strain>
    </source>
</reference>
<keyword evidence="9" id="KW-1185">Reference proteome</keyword>
<dbReference type="HAMAP" id="MF_00040">
    <property type="entry name" value="RRF"/>
    <property type="match status" value="1"/>
</dbReference>
<dbReference type="GO" id="GO:0005737">
    <property type="term" value="C:cytoplasm"/>
    <property type="evidence" value="ECO:0007669"/>
    <property type="project" value="UniProtKB-SubCell"/>
</dbReference>
<dbReference type="CDD" id="cd00520">
    <property type="entry name" value="RRF"/>
    <property type="match status" value="1"/>
</dbReference>
<evidence type="ECO:0000259" key="7">
    <source>
        <dbReference type="Pfam" id="PF01765"/>
    </source>
</evidence>
<dbReference type="InterPro" id="IPR023584">
    <property type="entry name" value="Ribosome_recyc_fac_dom"/>
</dbReference>
<accession>A0A918ME75</accession>
<dbReference type="Gene3D" id="1.10.132.20">
    <property type="entry name" value="Ribosome-recycling factor"/>
    <property type="match status" value="1"/>
</dbReference>
<evidence type="ECO:0000256" key="2">
    <source>
        <dbReference type="ARBA" id="ARBA00005912"/>
    </source>
</evidence>
<evidence type="ECO:0000256" key="6">
    <source>
        <dbReference type="SAM" id="MobiDB-lite"/>
    </source>
</evidence>
<dbReference type="Proteomes" id="UP000618795">
    <property type="component" value="Unassembled WGS sequence"/>
</dbReference>
<feature type="region of interest" description="Disordered" evidence="6">
    <location>
        <begin position="1"/>
        <end position="48"/>
    </location>
</feature>
<comment type="subcellular location">
    <subcellularLocation>
        <location evidence="1 5">Cytoplasm</location>
    </subcellularLocation>
</comment>
<dbReference type="PANTHER" id="PTHR20982">
    <property type="entry name" value="RIBOSOME RECYCLING FACTOR"/>
    <property type="match status" value="1"/>
</dbReference>
<evidence type="ECO:0000256" key="5">
    <source>
        <dbReference type="HAMAP-Rule" id="MF_00040"/>
    </source>
</evidence>
<feature type="compositionally biased region" description="Basic and acidic residues" evidence="6">
    <location>
        <begin position="28"/>
        <end position="38"/>
    </location>
</feature>
<dbReference type="SUPFAM" id="SSF55194">
    <property type="entry name" value="Ribosome recycling factor, RRF"/>
    <property type="match status" value="1"/>
</dbReference>
<dbReference type="Gene3D" id="3.30.1360.40">
    <property type="match status" value="1"/>
</dbReference>
<organism evidence="8 9">
    <name type="scientific">Streptomyces filipinensis</name>
    <dbReference type="NCBI Taxonomy" id="66887"/>
    <lineage>
        <taxon>Bacteria</taxon>
        <taxon>Bacillati</taxon>
        <taxon>Actinomycetota</taxon>
        <taxon>Actinomycetes</taxon>
        <taxon>Kitasatosporales</taxon>
        <taxon>Streptomycetaceae</taxon>
        <taxon>Streptomyces</taxon>
    </lineage>
</organism>
<feature type="domain" description="Ribosome recycling factor" evidence="7">
    <location>
        <begin position="73"/>
        <end position="235"/>
    </location>
</feature>
<comment type="similarity">
    <text evidence="2 5">Belongs to the RRF family.</text>
</comment>
<dbReference type="FunFam" id="1.10.132.20:FF:000001">
    <property type="entry name" value="Ribosome-recycling factor"/>
    <property type="match status" value="1"/>
</dbReference>
<evidence type="ECO:0000256" key="1">
    <source>
        <dbReference type="ARBA" id="ARBA00004496"/>
    </source>
</evidence>
<evidence type="ECO:0000313" key="8">
    <source>
        <dbReference type="EMBL" id="GGV11254.1"/>
    </source>
</evidence>
<gene>
    <name evidence="5" type="primary">frr</name>
    <name evidence="8" type="ORF">GCM10010260_57370</name>
</gene>
<dbReference type="EMBL" id="BMTD01000014">
    <property type="protein sequence ID" value="GGV11254.1"/>
    <property type="molecule type" value="Genomic_DNA"/>
</dbReference>